<reference evidence="2" key="1">
    <citation type="journal article" date="2012" name="Nat. Biotechnol.">
        <title>Reference genome sequence of the model plant Setaria.</title>
        <authorList>
            <person name="Bennetzen J.L."/>
            <person name="Schmutz J."/>
            <person name="Wang H."/>
            <person name="Percifield R."/>
            <person name="Hawkins J."/>
            <person name="Pontaroli A.C."/>
            <person name="Estep M."/>
            <person name="Feng L."/>
            <person name="Vaughn J.N."/>
            <person name="Grimwood J."/>
            <person name="Jenkins J."/>
            <person name="Barry K."/>
            <person name="Lindquist E."/>
            <person name="Hellsten U."/>
            <person name="Deshpande S."/>
            <person name="Wang X."/>
            <person name="Wu X."/>
            <person name="Mitros T."/>
            <person name="Triplett J."/>
            <person name="Yang X."/>
            <person name="Ye C.Y."/>
            <person name="Mauro-Herrera M."/>
            <person name="Wang L."/>
            <person name="Li P."/>
            <person name="Sharma M."/>
            <person name="Sharma R."/>
            <person name="Ronald P.C."/>
            <person name="Panaud O."/>
            <person name="Kellogg E.A."/>
            <person name="Brutnell T.P."/>
            <person name="Doust A.N."/>
            <person name="Tuskan G.A."/>
            <person name="Rokhsar D."/>
            <person name="Devos K.M."/>
        </authorList>
    </citation>
    <scope>NUCLEOTIDE SEQUENCE [LARGE SCALE GENOMIC DNA]</scope>
    <source>
        <strain evidence="2">cv. Yugu1</strain>
    </source>
</reference>
<protein>
    <submittedName>
        <fullName evidence="1">Uncharacterized protein</fullName>
    </submittedName>
</protein>
<dbReference type="AlphaFoldDB" id="K3Z150"/>
<proteinExistence type="predicted"/>
<evidence type="ECO:0000313" key="2">
    <source>
        <dbReference type="Proteomes" id="UP000004995"/>
    </source>
</evidence>
<name>K3Z150_SETIT</name>
<dbReference type="InParanoid" id="K3Z150"/>
<reference evidence="1" key="2">
    <citation type="submission" date="2018-08" db="UniProtKB">
        <authorList>
            <consortium name="EnsemblPlants"/>
        </authorList>
    </citation>
    <scope>IDENTIFICATION</scope>
    <source>
        <strain evidence="1">Yugu1</strain>
    </source>
</reference>
<organism evidence="1 2">
    <name type="scientific">Setaria italica</name>
    <name type="common">Foxtail millet</name>
    <name type="synonym">Panicum italicum</name>
    <dbReference type="NCBI Taxonomy" id="4555"/>
    <lineage>
        <taxon>Eukaryota</taxon>
        <taxon>Viridiplantae</taxon>
        <taxon>Streptophyta</taxon>
        <taxon>Embryophyta</taxon>
        <taxon>Tracheophyta</taxon>
        <taxon>Spermatophyta</taxon>
        <taxon>Magnoliopsida</taxon>
        <taxon>Liliopsida</taxon>
        <taxon>Poales</taxon>
        <taxon>Poaceae</taxon>
        <taxon>PACMAD clade</taxon>
        <taxon>Panicoideae</taxon>
        <taxon>Panicodae</taxon>
        <taxon>Paniceae</taxon>
        <taxon>Cenchrinae</taxon>
        <taxon>Setaria</taxon>
    </lineage>
</organism>
<dbReference type="HOGENOM" id="CLU_3400067_0_0_1"/>
<sequence>MGVYHSLLFIQICHLAKWILQQHISSYMLAC</sequence>
<accession>K3Z150</accession>
<dbReference type="Proteomes" id="UP000004995">
    <property type="component" value="Unassembled WGS sequence"/>
</dbReference>
<evidence type="ECO:0000313" key="1">
    <source>
        <dbReference type="EnsemblPlants" id="KQL29400"/>
    </source>
</evidence>
<keyword evidence="2" id="KW-1185">Reference proteome</keyword>
<dbReference type="Gramene" id="KQL29400">
    <property type="protein sequence ID" value="KQL29400"/>
    <property type="gene ID" value="SETIT_020268mg"/>
</dbReference>
<dbReference type="EMBL" id="AGNK02000232">
    <property type="status" value="NOT_ANNOTATED_CDS"/>
    <property type="molecule type" value="Genomic_DNA"/>
</dbReference>
<dbReference type="EnsemblPlants" id="KQL29400">
    <property type="protein sequence ID" value="KQL29400"/>
    <property type="gene ID" value="SETIT_020268mg"/>
</dbReference>